<organism evidence="5 6">
    <name type="scientific">Crepidotus variabilis</name>
    <dbReference type="NCBI Taxonomy" id="179855"/>
    <lineage>
        <taxon>Eukaryota</taxon>
        <taxon>Fungi</taxon>
        <taxon>Dikarya</taxon>
        <taxon>Basidiomycota</taxon>
        <taxon>Agaricomycotina</taxon>
        <taxon>Agaricomycetes</taxon>
        <taxon>Agaricomycetidae</taxon>
        <taxon>Agaricales</taxon>
        <taxon>Agaricineae</taxon>
        <taxon>Crepidotaceae</taxon>
        <taxon>Crepidotus</taxon>
    </lineage>
</organism>
<feature type="compositionally biased region" description="Polar residues" evidence="4">
    <location>
        <begin position="205"/>
        <end position="218"/>
    </location>
</feature>
<dbReference type="InterPro" id="IPR006709">
    <property type="entry name" value="SSU_processome_Utp14"/>
</dbReference>
<evidence type="ECO:0000256" key="2">
    <source>
        <dbReference type="ARBA" id="ARBA00022553"/>
    </source>
</evidence>
<dbReference type="Proteomes" id="UP000807306">
    <property type="component" value="Unassembled WGS sequence"/>
</dbReference>
<feature type="compositionally biased region" description="Basic and acidic residues" evidence="4">
    <location>
        <begin position="506"/>
        <end position="522"/>
    </location>
</feature>
<dbReference type="Pfam" id="PF04615">
    <property type="entry name" value="Utp14"/>
    <property type="match status" value="1"/>
</dbReference>
<dbReference type="GO" id="GO:0006364">
    <property type="term" value="P:rRNA processing"/>
    <property type="evidence" value="ECO:0007669"/>
    <property type="project" value="InterPro"/>
</dbReference>
<evidence type="ECO:0000313" key="5">
    <source>
        <dbReference type="EMBL" id="KAF9528093.1"/>
    </source>
</evidence>
<feature type="compositionally biased region" description="Acidic residues" evidence="4">
    <location>
        <begin position="222"/>
        <end position="243"/>
    </location>
</feature>
<dbReference type="EMBL" id="MU157855">
    <property type="protein sequence ID" value="KAF9528093.1"/>
    <property type="molecule type" value="Genomic_DNA"/>
</dbReference>
<feature type="compositionally biased region" description="Polar residues" evidence="4">
    <location>
        <begin position="1"/>
        <end position="27"/>
    </location>
</feature>
<evidence type="ECO:0000256" key="1">
    <source>
        <dbReference type="ARBA" id="ARBA00004604"/>
    </source>
</evidence>
<feature type="compositionally biased region" description="Polar residues" evidence="4">
    <location>
        <begin position="699"/>
        <end position="710"/>
    </location>
</feature>
<dbReference type="GO" id="GO:0032040">
    <property type="term" value="C:small-subunit processome"/>
    <property type="evidence" value="ECO:0007669"/>
    <property type="project" value="InterPro"/>
</dbReference>
<feature type="compositionally biased region" description="Acidic residues" evidence="4">
    <location>
        <begin position="165"/>
        <end position="178"/>
    </location>
</feature>
<evidence type="ECO:0000256" key="3">
    <source>
        <dbReference type="ARBA" id="ARBA00023242"/>
    </source>
</evidence>
<feature type="region of interest" description="Disordered" evidence="4">
    <location>
        <begin position="494"/>
        <end position="589"/>
    </location>
</feature>
<feature type="region of interest" description="Disordered" evidence="4">
    <location>
        <begin position="686"/>
        <end position="730"/>
    </location>
</feature>
<name>A0A9P6JPR7_9AGAR</name>
<accession>A0A9P6JPR7</accession>
<keyword evidence="3" id="KW-0539">Nucleus</keyword>
<feature type="compositionally biased region" description="Basic residues" evidence="4">
    <location>
        <begin position="523"/>
        <end position="535"/>
    </location>
</feature>
<feature type="region of interest" description="Disordered" evidence="4">
    <location>
        <begin position="194"/>
        <end position="295"/>
    </location>
</feature>
<feature type="region of interest" description="Disordered" evidence="4">
    <location>
        <begin position="1"/>
        <end position="34"/>
    </location>
</feature>
<keyword evidence="6" id="KW-1185">Reference proteome</keyword>
<dbReference type="AlphaFoldDB" id="A0A9P6JPR7"/>
<feature type="region of interest" description="Disordered" evidence="4">
    <location>
        <begin position="93"/>
        <end position="121"/>
    </location>
</feature>
<feature type="region of interest" description="Disordered" evidence="4">
    <location>
        <begin position="135"/>
        <end position="178"/>
    </location>
</feature>
<evidence type="ECO:0000256" key="4">
    <source>
        <dbReference type="SAM" id="MobiDB-lite"/>
    </source>
</evidence>
<feature type="compositionally biased region" description="Acidic residues" evidence="4">
    <location>
        <begin position="570"/>
        <end position="585"/>
    </location>
</feature>
<comment type="subcellular location">
    <subcellularLocation>
        <location evidence="1">Nucleus</location>
        <location evidence="1">Nucleolus</location>
    </subcellularLocation>
</comment>
<dbReference type="PANTHER" id="PTHR14150">
    <property type="entry name" value="U3 SMALL NUCLEOLAR RNA-ASSOCIATED PROTEIN 14"/>
    <property type="match status" value="1"/>
</dbReference>
<gene>
    <name evidence="5" type="ORF">CPB83DRAFT_767329</name>
</gene>
<reference evidence="5" key="1">
    <citation type="submission" date="2020-11" db="EMBL/GenBank/DDBJ databases">
        <authorList>
            <consortium name="DOE Joint Genome Institute"/>
            <person name="Ahrendt S."/>
            <person name="Riley R."/>
            <person name="Andreopoulos W."/>
            <person name="Labutti K."/>
            <person name="Pangilinan J."/>
            <person name="Ruiz-Duenas F.J."/>
            <person name="Barrasa J.M."/>
            <person name="Sanchez-Garcia M."/>
            <person name="Camarero S."/>
            <person name="Miyauchi S."/>
            <person name="Serrano A."/>
            <person name="Linde D."/>
            <person name="Babiker R."/>
            <person name="Drula E."/>
            <person name="Ayuso-Fernandez I."/>
            <person name="Pacheco R."/>
            <person name="Padilla G."/>
            <person name="Ferreira P."/>
            <person name="Barriuso J."/>
            <person name="Kellner H."/>
            <person name="Castanera R."/>
            <person name="Alfaro M."/>
            <person name="Ramirez L."/>
            <person name="Pisabarro A.G."/>
            <person name="Kuo A."/>
            <person name="Tritt A."/>
            <person name="Lipzen A."/>
            <person name="He G."/>
            <person name="Yan M."/>
            <person name="Ng V."/>
            <person name="Cullen D."/>
            <person name="Martin F."/>
            <person name="Rosso M.-N."/>
            <person name="Henrissat B."/>
            <person name="Hibbett D."/>
            <person name="Martinez A.T."/>
            <person name="Grigoriev I.V."/>
        </authorList>
    </citation>
    <scope>NUCLEOTIDE SEQUENCE</scope>
    <source>
        <strain evidence="5">CBS 506.95</strain>
    </source>
</reference>
<keyword evidence="2" id="KW-0597">Phosphoprotein</keyword>
<evidence type="ECO:0000313" key="6">
    <source>
        <dbReference type="Proteomes" id="UP000807306"/>
    </source>
</evidence>
<comment type="caution">
    <text evidence="5">The sequence shown here is derived from an EMBL/GenBank/DDBJ whole genome shotgun (WGS) entry which is preliminary data.</text>
</comment>
<dbReference type="OrthoDB" id="277439at2759"/>
<proteinExistence type="predicted"/>
<feature type="compositionally biased region" description="Basic and acidic residues" evidence="4">
    <location>
        <begin position="536"/>
        <end position="557"/>
    </location>
</feature>
<sequence length="988" mass="110669">MKSFQKSGRSSTNYLSQNFGKSQSKANASGYEKRVARTAAKAINSTADIYEHVPEKTRRSNVTVDLDRDEAWEFGSMNDASQEQINSLRARLIGENGDDEDIASEDDEELDSDAAFEESDEERFAGFFSSKTLKSQKTHKKLPPRLAEVDLNEDDGMLSASEQEQQSDEEEEEGDDDEFLDILDVLDGKGELFTGSADEKASLTRGVNSNLLEQTTQLESVDKEDEDEDDEEKSQESSEDEDHDMLLAPSDNEDFPDALNQLNDFVSGLDTSTKKRKIRDGESEGAQIGAERARKRRLLKEKTEAGEENEFRVQSTGAKLNLDDLLAPLASQSSALQSLKKSTKVLSSSSLKNQTLSAPLPQRAQERLDREAAYEQTKQEAEHLSFPLQAQNTSRVSNLELNAKFKPTTELETAIDSLLKAAKLREEDPHVTEDATLEMNNLSVEEIAERQSELRKMRELMFRAETKSRRVSKIKSRAYRRLRRKEKERLGEKINEKDDEDDSETEEGRLKREYERAKERATLRHKHTGKWAKQMRGREGLDDGSRREIEEMLSRGEKLRKRIQGIGSGESEDQDNDDDDDEGFDINEGIAKIKQDAFSELAGLERDVAEREGRQKSKSVFQLKFMKDAMARQTTEANREVDDFVKEMGGEVEEDSDKEVVVIGEVQDPSSGVVSVRAGGRVVFRPGTSTESLAPPPSDTSSVTLQSTDLFSPPPQVSSSKRRGGVSAATAEVSNPWLVRDDLKASKATKKVNAIVVGKDSKAMDKAKHKVKKTTQKLEQEKERAEDDAVVEISLDNVLKLPSNKFEDIPNDSSVDSEVEAQEKTIVMKGKTKTNGLKAFEQRDLVSLAFAGDNVVQCFEDAKRREIAADAPHEVDTTIPGWGSWGGSGVKKAPHKPHRIKKIAGIDPKTRADYGKKNIIISEKRDKKAAKYLVKDLPYPYTSKAQFERAMEHPLGVEWNTRQGFQRATLPRVVKKPGIIIEPLEKLL</sequence>
<protein>
    <submittedName>
        <fullName evidence="5">Utp14 protein-domain-containing protein</fullName>
    </submittedName>
</protein>
<dbReference type="PANTHER" id="PTHR14150:SF12">
    <property type="entry name" value="U3 SMALL NUCLEOLAR RNA-ASSOCIATED PROTEIN 14 HOMOLOG A"/>
    <property type="match status" value="1"/>
</dbReference>
<feature type="compositionally biased region" description="Acidic residues" evidence="4">
    <location>
        <begin position="96"/>
        <end position="121"/>
    </location>
</feature>